<protein>
    <submittedName>
        <fullName evidence="1">DUF4123 domain-containing protein</fullName>
    </submittedName>
</protein>
<reference evidence="1" key="1">
    <citation type="submission" date="2020-06" db="EMBL/GenBank/DDBJ databases">
        <title>Whole Genome Sequence of Halomonas aquamarina MB598.</title>
        <authorList>
            <person name="Pervaiz M."/>
            <person name="Fariq A."/>
            <person name="Yasmin A."/>
            <person name="Welch M."/>
        </authorList>
    </citation>
    <scope>NUCLEOTIDE SEQUENCE</scope>
    <source>
        <strain evidence="1">MB598</strain>
    </source>
</reference>
<evidence type="ECO:0000313" key="1">
    <source>
        <dbReference type="EMBL" id="MBZ5488653.1"/>
    </source>
</evidence>
<gene>
    <name evidence="1" type="ORF">HW452_14085</name>
</gene>
<comment type="caution">
    <text evidence="1">The sequence shown here is derived from an EMBL/GenBank/DDBJ whole genome shotgun (WGS) entry which is preliminary data.</text>
</comment>
<name>A0ACC5VXN4_9GAMM</name>
<dbReference type="EMBL" id="JABYQT010000010">
    <property type="protein sequence ID" value="MBZ5488653.1"/>
    <property type="molecule type" value="Genomic_DNA"/>
</dbReference>
<evidence type="ECO:0000313" key="2">
    <source>
        <dbReference type="Proteomes" id="UP001319846"/>
    </source>
</evidence>
<keyword evidence="2" id="KW-1185">Reference proteome</keyword>
<accession>A0ACC5VXN4</accession>
<organism evidence="1 2">
    <name type="scientific">Vreelandella aquamarina</name>
    <dbReference type="NCBI Taxonomy" id="77097"/>
    <lineage>
        <taxon>Bacteria</taxon>
        <taxon>Pseudomonadati</taxon>
        <taxon>Pseudomonadota</taxon>
        <taxon>Gammaproteobacteria</taxon>
        <taxon>Oceanospirillales</taxon>
        <taxon>Halomonadaceae</taxon>
        <taxon>Vreelandella</taxon>
    </lineage>
</organism>
<dbReference type="Proteomes" id="UP001319846">
    <property type="component" value="Unassembled WGS sequence"/>
</dbReference>
<proteinExistence type="predicted"/>
<sequence length="266" mass="29755">MPVSTPTMSVFYLADLALYPSLLRRMFQADDRPVYKLLYLQTAYAQHAQQGPVLISPSNARAHAAASEWMQQGAAIALRTYATFSTVVEHYRGLLHVDRQSGPPALFRYADPRLYAGLIRVLTEGDVHSLLGPVSVMEGFANDETWQLESPAPDNEPLGSFRLTAAHEQALQSARDHTFCLQLISDHHVSYAQAQQWLQQMKQLPLATEYARWEGCQILAASHYRAPLSSQYMAQLTRHEGSWQAVLDELKTLVSVQTPLTDGDDT</sequence>